<dbReference type="OrthoDB" id="9804747at2"/>
<evidence type="ECO:0000313" key="6">
    <source>
        <dbReference type="Proteomes" id="UP000320421"/>
    </source>
</evidence>
<dbReference type="Gene3D" id="3.40.50.2300">
    <property type="match status" value="1"/>
</dbReference>
<dbReference type="InterPro" id="IPR001789">
    <property type="entry name" value="Sig_transdc_resp-reg_receiver"/>
</dbReference>
<proteinExistence type="predicted"/>
<feature type="modified residue" description="4-aspartylphosphate" evidence="1">
    <location>
        <position position="52"/>
    </location>
</feature>
<dbReference type="InterPro" id="IPR011006">
    <property type="entry name" value="CheY-like_superfamily"/>
</dbReference>
<evidence type="ECO:0000313" key="5">
    <source>
        <dbReference type="EMBL" id="QDT23433.1"/>
    </source>
</evidence>
<dbReference type="Proteomes" id="UP000320421">
    <property type="component" value="Chromosome"/>
</dbReference>
<keyword evidence="2" id="KW-0175">Coiled coil</keyword>
<accession>A0A517PVN1</accession>
<dbReference type="GO" id="GO:0000160">
    <property type="term" value="P:phosphorelay signal transduction system"/>
    <property type="evidence" value="ECO:0007669"/>
    <property type="project" value="InterPro"/>
</dbReference>
<dbReference type="PROSITE" id="PS51832">
    <property type="entry name" value="HD_GYP"/>
    <property type="match status" value="1"/>
</dbReference>
<keyword evidence="1" id="KW-0597">Phosphoprotein</keyword>
<dbReference type="PANTHER" id="PTHR45228:SF5">
    <property type="entry name" value="CYCLIC DI-GMP PHOSPHODIESTERASE VC_1348-RELATED"/>
    <property type="match status" value="1"/>
</dbReference>
<dbReference type="EMBL" id="CP036266">
    <property type="protein sequence ID" value="QDT23433.1"/>
    <property type="molecule type" value="Genomic_DNA"/>
</dbReference>
<evidence type="ECO:0000259" key="4">
    <source>
        <dbReference type="PROSITE" id="PS51832"/>
    </source>
</evidence>
<dbReference type="InterPro" id="IPR052020">
    <property type="entry name" value="Cyclic_di-GMP/3'3'-cGAMP_PDE"/>
</dbReference>
<dbReference type="SMART" id="SM00448">
    <property type="entry name" value="REC"/>
    <property type="match status" value="1"/>
</dbReference>
<dbReference type="InterPro" id="IPR037522">
    <property type="entry name" value="HD_GYP_dom"/>
</dbReference>
<gene>
    <name evidence="5" type="primary">rpfG_4</name>
    <name evidence="5" type="ORF">HG66A1_52500</name>
</gene>
<dbReference type="SMART" id="SM00471">
    <property type="entry name" value="HDc"/>
    <property type="match status" value="1"/>
</dbReference>
<dbReference type="AlphaFoldDB" id="A0A517PVN1"/>
<dbReference type="RefSeq" id="WP_145190838.1">
    <property type="nucleotide sequence ID" value="NZ_CP036266.1"/>
</dbReference>
<feature type="coiled-coil region" evidence="2">
    <location>
        <begin position="324"/>
        <end position="351"/>
    </location>
</feature>
<dbReference type="Pfam" id="PF13487">
    <property type="entry name" value="HD_5"/>
    <property type="match status" value="1"/>
</dbReference>
<organism evidence="5 6">
    <name type="scientific">Gimesia chilikensis</name>
    <dbReference type="NCBI Taxonomy" id="2605989"/>
    <lineage>
        <taxon>Bacteria</taxon>
        <taxon>Pseudomonadati</taxon>
        <taxon>Planctomycetota</taxon>
        <taxon>Planctomycetia</taxon>
        <taxon>Planctomycetales</taxon>
        <taxon>Planctomycetaceae</taxon>
        <taxon>Gimesia</taxon>
    </lineage>
</organism>
<dbReference type="PANTHER" id="PTHR45228">
    <property type="entry name" value="CYCLIC DI-GMP PHOSPHODIESTERASE TM_0186-RELATED"/>
    <property type="match status" value="1"/>
</dbReference>
<evidence type="ECO:0000259" key="3">
    <source>
        <dbReference type="PROSITE" id="PS50110"/>
    </source>
</evidence>
<dbReference type="InterPro" id="IPR003607">
    <property type="entry name" value="HD/PDEase_dom"/>
</dbReference>
<keyword evidence="6" id="KW-1185">Reference proteome</keyword>
<dbReference type="Gene3D" id="1.10.3210.10">
    <property type="entry name" value="Hypothetical protein af1432"/>
    <property type="match status" value="1"/>
</dbReference>
<dbReference type="SUPFAM" id="SSF109604">
    <property type="entry name" value="HD-domain/PDEase-like"/>
    <property type="match status" value="1"/>
</dbReference>
<name>A0A517PVN1_9PLAN</name>
<evidence type="ECO:0000256" key="2">
    <source>
        <dbReference type="SAM" id="Coils"/>
    </source>
</evidence>
<reference evidence="5 6" key="1">
    <citation type="submission" date="2019-02" db="EMBL/GenBank/DDBJ databases">
        <title>Deep-cultivation of Planctomycetes and their phenomic and genomic characterization uncovers novel biology.</title>
        <authorList>
            <person name="Wiegand S."/>
            <person name="Jogler M."/>
            <person name="Boedeker C."/>
            <person name="Pinto D."/>
            <person name="Vollmers J."/>
            <person name="Rivas-Marin E."/>
            <person name="Kohn T."/>
            <person name="Peeters S.H."/>
            <person name="Heuer A."/>
            <person name="Rast P."/>
            <person name="Oberbeckmann S."/>
            <person name="Bunk B."/>
            <person name="Jeske O."/>
            <person name="Meyerdierks A."/>
            <person name="Storesund J.E."/>
            <person name="Kallscheuer N."/>
            <person name="Luecker S."/>
            <person name="Lage O.M."/>
            <person name="Pohl T."/>
            <person name="Merkel B.J."/>
            <person name="Hornburger P."/>
            <person name="Mueller R.-W."/>
            <person name="Bruemmer F."/>
            <person name="Labrenz M."/>
            <person name="Spormann A.M."/>
            <person name="Op den Camp H."/>
            <person name="Overmann J."/>
            <person name="Amann R."/>
            <person name="Jetten M.S.M."/>
            <person name="Mascher T."/>
            <person name="Medema M.H."/>
            <person name="Devos D.P."/>
            <person name="Kaster A.-K."/>
            <person name="Ovreas L."/>
            <person name="Rohde M."/>
            <person name="Galperin M.Y."/>
            <person name="Jogler C."/>
        </authorList>
    </citation>
    <scope>NUCLEOTIDE SEQUENCE [LARGE SCALE GENOMIC DNA]</scope>
    <source>
        <strain evidence="5 6">HG66A1</strain>
    </source>
</reference>
<dbReference type="PROSITE" id="PS50110">
    <property type="entry name" value="RESPONSE_REGULATORY"/>
    <property type="match status" value="1"/>
</dbReference>
<dbReference type="EC" id="3.1.4.52" evidence="5"/>
<evidence type="ECO:0000256" key="1">
    <source>
        <dbReference type="PROSITE-ProRule" id="PRU00169"/>
    </source>
</evidence>
<feature type="domain" description="HD-GYP" evidence="4">
    <location>
        <begin position="123"/>
        <end position="333"/>
    </location>
</feature>
<keyword evidence="5" id="KW-0378">Hydrolase</keyword>
<sequence length="360" mass="40342">MKQALVIDDDSLARLAIQNTLLEGGYEVLTAGNGQEGLELLSQNQVQLVICDWEMPVMNGIEFCKAVRNSNLNRYIYVIMLTSNNQSEDIISGLHAGADDYVTKPFHPGELLMRANVGQRIIGLESREMTIFALAKLAESRDPETGAHLERVRSYCRVLALQLQKQPRYQNQVDDNFINLVYETSPLHDIGKVAIPDSVLLKPGRLTDSEYELMKTHTLKGAETLAAAVKQFPNARFLQMAHDIALHHHERFDGDGYPYGLAGEAIPLESRIVAVADVYDALTSKRVYKESYSHEMAAEIIQNESGSHFDPEIVAAFLEVEDEFIEIRKNNADCENEEEEARKRCVTAEKRLLLSHGALA</sequence>
<dbReference type="SUPFAM" id="SSF52172">
    <property type="entry name" value="CheY-like"/>
    <property type="match status" value="1"/>
</dbReference>
<dbReference type="Pfam" id="PF00072">
    <property type="entry name" value="Response_reg"/>
    <property type="match status" value="1"/>
</dbReference>
<feature type="domain" description="Response regulatory" evidence="3">
    <location>
        <begin position="3"/>
        <end position="119"/>
    </location>
</feature>
<protein>
    <submittedName>
        <fullName evidence="5">Cyclic di-GMP phosphodiesterase response regulator RpfG</fullName>
        <ecNumber evidence="5">3.1.4.52</ecNumber>
    </submittedName>
</protein>
<dbReference type="CDD" id="cd17574">
    <property type="entry name" value="REC_OmpR"/>
    <property type="match status" value="1"/>
</dbReference>
<dbReference type="CDD" id="cd00077">
    <property type="entry name" value="HDc"/>
    <property type="match status" value="1"/>
</dbReference>
<dbReference type="GO" id="GO:0071111">
    <property type="term" value="F:cyclic-guanylate-specific phosphodiesterase activity"/>
    <property type="evidence" value="ECO:0007669"/>
    <property type="project" value="UniProtKB-EC"/>
</dbReference>